<comment type="caution">
    <text evidence="1">The sequence shown here is derived from an EMBL/GenBank/DDBJ whole genome shotgun (WGS) entry which is preliminary data.</text>
</comment>
<protein>
    <recommendedName>
        <fullName evidence="3">YaaC-like Protein</fullName>
    </recommendedName>
</protein>
<evidence type="ECO:0008006" key="3">
    <source>
        <dbReference type="Google" id="ProtNLM"/>
    </source>
</evidence>
<dbReference type="EMBL" id="RBAM01000025">
    <property type="protein sequence ID" value="RKN61352.1"/>
    <property type="molecule type" value="Genomic_DNA"/>
</dbReference>
<dbReference type="Proteomes" id="UP000270343">
    <property type="component" value="Unassembled WGS sequence"/>
</dbReference>
<dbReference type="OrthoDB" id="4964190at2"/>
<accession>A0A3B0ALA0</accession>
<dbReference type="Pfam" id="PF14175">
    <property type="entry name" value="YaaC"/>
    <property type="match status" value="1"/>
</dbReference>
<keyword evidence="2" id="KW-1185">Reference proteome</keyword>
<evidence type="ECO:0000313" key="1">
    <source>
        <dbReference type="EMBL" id="RKN61352.1"/>
    </source>
</evidence>
<dbReference type="InterPro" id="IPR026988">
    <property type="entry name" value="YaaC-like"/>
</dbReference>
<name>A0A3B0ALA0_9ACTN</name>
<sequence length="339" mass="37497">MDVDAGLAWERLRASRSEPPGRAGAGARRKTFASALEQAEQMFRAAAVVGPSTRPLQVFYGLSQAGRAIAAAAWQLKSENWRLESHGIKATGFHKAFADIEVRTDPPGSQGSFVRLSELLQSPVWEKTPVRLESLWDTLPVNLKHPLTGGNRFTPLFADHEGIYGEDHPLVSVPVCNLPARVLDAGDRLALDDYLSAFPKAASYDSYARASAEPDALPDFTRYRNGRGQLQMHWRMPHGGAATAAERTEYLRSITRTYLGNTYFFPVIAPLSRELHPLMAWWAVLYVLSMLARYEPATWAAHISIDGSRHAVPIERLLERAVAELPTVIADTLDDIAAR</sequence>
<evidence type="ECO:0000313" key="2">
    <source>
        <dbReference type="Proteomes" id="UP000270343"/>
    </source>
</evidence>
<dbReference type="RefSeq" id="WP_120759465.1">
    <property type="nucleotide sequence ID" value="NZ_JBFADQ010000037.1"/>
</dbReference>
<reference evidence="1 2" key="1">
    <citation type="journal article" date="2015" name="Antonie Van Leeuwenhoek">
        <title>Streptomyces klenkii sp. nov., isolated from deep marine sediment.</title>
        <authorList>
            <person name="Veyisoglu A."/>
            <person name="Sahin N."/>
        </authorList>
    </citation>
    <scope>NUCLEOTIDE SEQUENCE [LARGE SCALE GENOMIC DNA]</scope>
    <source>
        <strain evidence="1 2">KCTC 29202</strain>
    </source>
</reference>
<dbReference type="AlphaFoldDB" id="A0A3B0ALA0"/>
<proteinExistence type="predicted"/>
<gene>
    <name evidence="1" type="ORF">D7231_32185</name>
</gene>
<organism evidence="1 2">
    <name type="scientific">Streptomyces klenkii</name>
    <dbReference type="NCBI Taxonomy" id="1420899"/>
    <lineage>
        <taxon>Bacteria</taxon>
        <taxon>Bacillati</taxon>
        <taxon>Actinomycetota</taxon>
        <taxon>Actinomycetes</taxon>
        <taxon>Kitasatosporales</taxon>
        <taxon>Streptomycetaceae</taxon>
        <taxon>Streptomyces</taxon>
    </lineage>
</organism>